<dbReference type="GO" id="GO:0005524">
    <property type="term" value="F:ATP binding"/>
    <property type="evidence" value="ECO:0007669"/>
    <property type="project" value="UniProtKB-KW"/>
</dbReference>
<proteinExistence type="predicted"/>
<evidence type="ECO:0000256" key="4">
    <source>
        <dbReference type="ARBA" id="ARBA00022553"/>
    </source>
</evidence>
<keyword evidence="8 16" id="KW-0418">Kinase</keyword>
<dbReference type="InterPro" id="IPR036097">
    <property type="entry name" value="HisK_dim/P_sf"/>
</dbReference>
<keyword evidence="5" id="KW-0808">Transferase</keyword>
<dbReference type="Gene3D" id="3.30.565.10">
    <property type="entry name" value="Histidine kinase-like ATPase, C-terminal domain"/>
    <property type="match status" value="1"/>
</dbReference>
<evidence type="ECO:0000256" key="6">
    <source>
        <dbReference type="ARBA" id="ARBA00022692"/>
    </source>
</evidence>
<dbReference type="Pfam" id="PF02518">
    <property type="entry name" value="HATPase_c"/>
    <property type="match status" value="1"/>
</dbReference>
<name>A0A975BSG4_9BACT</name>
<accession>A0A975BSG4</accession>
<feature type="domain" description="Response regulatory" evidence="15">
    <location>
        <begin position="1181"/>
        <end position="1297"/>
    </location>
</feature>
<dbReference type="EMBL" id="CP061800">
    <property type="protein sequence ID" value="QTA90979.1"/>
    <property type="molecule type" value="Genomic_DNA"/>
</dbReference>
<dbReference type="InterPro" id="IPR015943">
    <property type="entry name" value="WD40/YVTN_repeat-like_dom_sf"/>
</dbReference>
<keyword evidence="11" id="KW-0472">Membrane</keyword>
<dbReference type="Gene3D" id="2.60.40.10">
    <property type="entry name" value="Immunoglobulins"/>
    <property type="match status" value="1"/>
</dbReference>
<dbReference type="FunFam" id="3.30.565.10:FF:000010">
    <property type="entry name" value="Sensor histidine kinase RcsC"/>
    <property type="match status" value="1"/>
</dbReference>
<dbReference type="GO" id="GO:0016020">
    <property type="term" value="C:membrane"/>
    <property type="evidence" value="ECO:0007669"/>
    <property type="project" value="UniProtKB-SubCell"/>
</dbReference>
<feature type="modified residue" description="4-aspartylphosphate" evidence="12">
    <location>
        <position position="1230"/>
    </location>
</feature>
<dbReference type="Pfam" id="PF07494">
    <property type="entry name" value="Reg_prop"/>
    <property type="match status" value="2"/>
</dbReference>
<dbReference type="SUPFAM" id="SSF47384">
    <property type="entry name" value="Homodimeric domain of signal transducing histidine kinase"/>
    <property type="match status" value="1"/>
</dbReference>
<dbReference type="PANTHER" id="PTHR43547:SF2">
    <property type="entry name" value="HYBRID SIGNAL TRANSDUCTION HISTIDINE KINASE C"/>
    <property type="match status" value="1"/>
</dbReference>
<evidence type="ECO:0000256" key="5">
    <source>
        <dbReference type="ARBA" id="ARBA00022679"/>
    </source>
</evidence>
<reference evidence="16" key="1">
    <citation type="journal article" date="2021" name="Microb. Physiol.">
        <title>Proteogenomic Insights into the Physiology of Marine, Sulfate-Reducing, Filamentous Desulfonema limicola and Desulfonema magnum.</title>
        <authorList>
            <person name="Schnaars V."/>
            <person name="Wohlbrand L."/>
            <person name="Scheve S."/>
            <person name="Hinrichs C."/>
            <person name="Reinhardt R."/>
            <person name="Rabus R."/>
        </authorList>
    </citation>
    <scope>NUCLEOTIDE SEQUENCE</scope>
    <source>
        <strain evidence="16">4be13</strain>
    </source>
</reference>
<dbReference type="InterPro" id="IPR001789">
    <property type="entry name" value="Sig_transdc_resp-reg_receiver"/>
</dbReference>
<dbReference type="Gene3D" id="1.10.287.130">
    <property type="match status" value="1"/>
</dbReference>
<protein>
    <recommendedName>
        <fullName evidence="3">histidine kinase</fullName>
        <ecNumber evidence="3">2.7.13.3</ecNumber>
    </recommendedName>
</protein>
<evidence type="ECO:0000256" key="13">
    <source>
        <dbReference type="SAM" id="Coils"/>
    </source>
</evidence>
<dbReference type="Pfam" id="PF00512">
    <property type="entry name" value="HisKA"/>
    <property type="match status" value="1"/>
</dbReference>
<dbReference type="Gene3D" id="3.40.50.2300">
    <property type="match status" value="1"/>
</dbReference>
<dbReference type="CDD" id="cd16922">
    <property type="entry name" value="HATPase_EvgS-ArcB-TorS-like"/>
    <property type="match status" value="1"/>
</dbReference>
<evidence type="ECO:0000256" key="3">
    <source>
        <dbReference type="ARBA" id="ARBA00012438"/>
    </source>
</evidence>
<dbReference type="SUPFAM" id="SSF63829">
    <property type="entry name" value="Calcium-dependent phosphotriesterase"/>
    <property type="match status" value="3"/>
</dbReference>
<dbReference type="Proteomes" id="UP000663722">
    <property type="component" value="Chromosome"/>
</dbReference>
<keyword evidence="10" id="KW-1133">Transmembrane helix</keyword>
<dbReference type="SUPFAM" id="SSF55874">
    <property type="entry name" value="ATPase domain of HSP90 chaperone/DNA topoisomerase II/histidine kinase"/>
    <property type="match status" value="1"/>
</dbReference>
<keyword evidence="4 12" id="KW-0597">Phosphoprotein</keyword>
<dbReference type="SMART" id="SM00448">
    <property type="entry name" value="REC"/>
    <property type="match status" value="1"/>
</dbReference>
<dbReference type="SMART" id="SM00388">
    <property type="entry name" value="HisKA"/>
    <property type="match status" value="1"/>
</dbReference>
<evidence type="ECO:0000256" key="10">
    <source>
        <dbReference type="ARBA" id="ARBA00022989"/>
    </source>
</evidence>
<keyword evidence="13" id="KW-0175">Coiled coil</keyword>
<dbReference type="PROSITE" id="PS50110">
    <property type="entry name" value="RESPONSE_REGULATORY"/>
    <property type="match status" value="1"/>
</dbReference>
<dbReference type="RefSeq" id="WP_207678940.1">
    <property type="nucleotide sequence ID" value="NZ_CP061800.1"/>
</dbReference>
<dbReference type="InterPro" id="IPR011123">
    <property type="entry name" value="Y_Y_Y"/>
</dbReference>
<dbReference type="CDD" id="cd17546">
    <property type="entry name" value="REC_hyHK_CKI1_RcsC-like"/>
    <property type="match status" value="1"/>
</dbReference>
<dbReference type="InterPro" id="IPR003594">
    <property type="entry name" value="HATPase_dom"/>
</dbReference>
<evidence type="ECO:0000259" key="15">
    <source>
        <dbReference type="PROSITE" id="PS50110"/>
    </source>
</evidence>
<dbReference type="Pfam" id="PF00072">
    <property type="entry name" value="Response_reg"/>
    <property type="match status" value="1"/>
</dbReference>
<dbReference type="EC" id="2.7.13.3" evidence="3"/>
<feature type="domain" description="Histidine kinase" evidence="14">
    <location>
        <begin position="928"/>
        <end position="1155"/>
    </location>
</feature>
<comment type="subcellular location">
    <subcellularLocation>
        <location evidence="2">Membrane</location>
    </subcellularLocation>
</comment>
<evidence type="ECO:0000256" key="1">
    <source>
        <dbReference type="ARBA" id="ARBA00000085"/>
    </source>
</evidence>
<keyword evidence="9" id="KW-0067">ATP-binding</keyword>
<evidence type="ECO:0000313" key="17">
    <source>
        <dbReference type="Proteomes" id="UP000663722"/>
    </source>
</evidence>
<dbReference type="InterPro" id="IPR011110">
    <property type="entry name" value="Reg_prop"/>
</dbReference>
<evidence type="ECO:0000313" key="16">
    <source>
        <dbReference type="EMBL" id="QTA90979.1"/>
    </source>
</evidence>
<dbReference type="Gene3D" id="2.130.10.10">
    <property type="entry name" value="YVTN repeat-like/Quinoprotein amine dehydrogenase"/>
    <property type="match status" value="4"/>
</dbReference>
<evidence type="ECO:0000259" key="14">
    <source>
        <dbReference type="PROSITE" id="PS50109"/>
    </source>
</evidence>
<dbReference type="GO" id="GO:0000155">
    <property type="term" value="F:phosphorelay sensor kinase activity"/>
    <property type="evidence" value="ECO:0007669"/>
    <property type="project" value="InterPro"/>
</dbReference>
<evidence type="ECO:0000256" key="12">
    <source>
        <dbReference type="PROSITE-ProRule" id="PRU00169"/>
    </source>
</evidence>
<evidence type="ECO:0000256" key="11">
    <source>
        <dbReference type="ARBA" id="ARBA00023136"/>
    </source>
</evidence>
<dbReference type="InterPro" id="IPR036890">
    <property type="entry name" value="HATPase_C_sf"/>
</dbReference>
<dbReference type="InterPro" id="IPR013783">
    <property type="entry name" value="Ig-like_fold"/>
</dbReference>
<dbReference type="PANTHER" id="PTHR43547">
    <property type="entry name" value="TWO-COMPONENT HISTIDINE KINASE"/>
    <property type="match status" value="1"/>
</dbReference>
<dbReference type="PRINTS" id="PR00344">
    <property type="entry name" value="BCTRLSENSOR"/>
</dbReference>
<dbReference type="KEGG" id="dmm:dnm_070430"/>
<dbReference type="InterPro" id="IPR005467">
    <property type="entry name" value="His_kinase_dom"/>
</dbReference>
<keyword evidence="6" id="KW-0812">Transmembrane</keyword>
<evidence type="ECO:0000256" key="7">
    <source>
        <dbReference type="ARBA" id="ARBA00022741"/>
    </source>
</evidence>
<evidence type="ECO:0000256" key="9">
    <source>
        <dbReference type="ARBA" id="ARBA00022840"/>
    </source>
</evidence>
<evidence type="ECO:0000256" key="2">
    <source>
        <dbReference type="ARBA" id="ARBA00004370"/>
    </source>
</evidence>
<sequence>MISKIQFISWPNIIVSGSKNSAILPPRASQGENHLYRLFALFDLLTILKNITIAATTFLVLLFSTTNIHAREKIRFDHVFDLGVPGGQTFLQDNDGFLWIGSDGGGIFRYDGYELRNYEAAPKSLSNGNVWRIVEDSRDHDIFWIGTSGGLNRFDKGTETFTYYKHDPNAPNSLGNNTVQDIVQDSDDPRILWLGTAGGGLNKFNKKTGIFTRYEYDPDHTNSIIFGDVWRIIEDAEDSNILWIGTYGGGLDKFEKKSETFTHYTHHPDDPRSLSAKGNNVDALIQDKDDPGILWIGTPEDGLDRFDKRTGKFTNYPPANTYGEVALIYDDGYGRLWLGGYVMNNGLTLFDKQTGTFMNYRYDPGDPRSLGNDLVVNVCEDRSGIFWITTYSGKVDKIDKNDQNFTLYQRRPNISDSLSNSAVTTIYEDRSGTIWIGTQGGLNKFDRNTETFTRYTHNPDDPQSLDADHILGIYEDSSGDFWISLYVGPLTKFDRVTGKVIARYETQAESLTKILEDPRNPDILWLGSHMTGLGKFEKSSETFTFYPPDAKHPHKGPVNNYVQELIHDAHEEILWLGGYFGGGLNKFDKRTERFTHYLSAPSTPGTLSAEAVGGIYQDTSGILWVGTKGGGLNKFDKHTETFIHYTKHHGMPTEVNSILEDAHGHLWLGTNKGIVRFHPDTEKVERCYVRSDGLQGNAFLHGSALRTKDDELWFGGTNGMNRFCPGNILCNMYKTPVVLTSLTQGGETVNWDHNKIPARLEAITLDWQHNFFEFEVAALNYTIPEKNQYKYMLTGYDKKWYYSGTRRFGRYSNLPGGTYTLRIMASNNDGIWSDKEIALNVTVALPWWETPWFRNFIIVFSISVLFGGFRWRLHVIRIRNRLLEMQVEERTKALTEKTDELLRTNEQLNIAKEKAEAANQTKSIFLANMSHELRSPLTAILGFTQLMFHNRTFPREHRENLDIIRRSGEHLLTLINQVLDFSKIDAGHACLSKTDFDLYRLLDYVEDMFRLKADKKRLQFFFERKPDVIRYIRTDEVKLRQVLINLLSNALKFTKAGSVSLRVSAEGSPSSDTMAEGQVRIWFEVRDSGPGIAPDELDSLFEAFVQTETGKYAQEGTGLGLSISRKFVQLMGGDIIVSSEVGQGTRFAFDIECEMAVTLGDQTSETINHVTGLEPDHFRYRVLIADDEWNNRQLLLKMLKPLGFELREAVNGQEAIERWHKWNPHLIWMDMRMPVMDGYEATKQIKASAKGRDTAVIALTASAFEEERAAILSAGCDDFMRKPFRENEIFDMMKKHIGVRYVYEESIKQEVPPVQDKEIMAETLAELSSDLLAVLEKASESGDTEMVNEVIADISAHNAALADGLTRLADNFAFEQILTLIQEAKNVN</sequence>
<dbReference type="FunFam" id="1.10.287.130:FF:000004">
    <property type="entry name" value="Ethylene receptor 1"/>
    <property type="match status" value="1"/>
</dbReference>
<dbReference type="Pfam" id="PF07495">
    <property type="entry name" value="Y_Y_Y"/>
    <property type="match status" value="1"/>
</dbReference>
<dbReference type="PROSITE" id="PS50109">
    <property type="entry name" value="HIS_KIN"/>
    <property type="match status" value="1"/>
</dbReference>
<feature type="coiled-coil region" evidence="13">
    <location>
        <begin position="894"/>
        <end position="921"/>
    </location>
</feature>
<evidence type="ECO:0000256" key="8">
    <source>
        <dbReference type="ARBA" id="ARBA00022777"/>
    </source>
</evidence>
<dbReference type="InterPro" id="IPR003661">
    <property type="entry name" value="HisK_dim/P_dom"/>
</dbReference>
<keyword evidence="17" id="KW-1185">Reference proteome</keyword>
<organism evidence="16 17">
    <name type="scientific">Desulfonema magnum</name>
    <dbReference type="NCBI Taxonomy" id="45655"/>
    <lineage>
        <taxon>Bacteria</taxon>
        <taxon>Pseudomonadati</taxon>
        <taxon>Thermodesulfobacteriota</taxon>
        <taxon>Desulfobacteria</taxon>
        <taxon>Desulfobacterales</taxon>
        <taxon>Desulfococcaceae</taxon>
        <taxon>Desulfonema</taxon>
    </lineage>
</organism>
<dbReference type="InterPro" id="IPR004358">
    <property type="entry name" value="Sig_transdc_His_kin-like_C"/>
</dbReference>
<keyword evidence="7" id="KW-0547">Nucleotide-binding</keyword>
<dbReference type="CDD" id="cd00082">
    <property type="entry name" value="HisKA"/>
    <property type="match status" value="1"/>
</dbReference>
<dbReference type="SUPFAM" id="SSF52172">
    <property type="entry name" value="CheY-like"/>
    <property type="match status" value="1"/>
</dbReference>
<dbReference type="InterPro" id="IPR011006">
    <property type="entry name" value="CheY-like_superfamily"/>
</dbReference>
<comment type="catalytic activity">
    <reaction evidence="1">
        <text>ATP + protein L-histidine = ADP + protein N-phospho-L-histidine.</text>
        <dbReference type="EC" id="2.7.13.3"/>
    </reaction>
</comment>
<dbReference type="SMART" id="SM00387">
    <property type="entry name" value="HATPase_c"/>
    <property type="match status" value="1"/>
</dbReference>
<gene>
    <name evidence="16" type="ORF">dnm_070430</name>
</gene>